<dbReference type="InterPro" id="IPR029028">
    <property type="entry name" value="Alpha/beta_knot_MTases"/>
</dbReference>
<dbReference type="PIRSF" id="PIRSF004808">
    <property type="entry name" value="LasT"/>
    <property type="match status" value="1"/>
</dbReference>
<organism evidence="6 7">
    <name type="scientific">Candidatus Iainarchaeum sp</name>
    <dbReference type="NCBI Taxonomy" id="3101447"/>
    <lineage>
        <taxon>Archaea</taxon>
        <taxon>Candidatus Iainarchaeota</taxon>
        <taxon>Candidatus Iainarchaeia</taxon>
        <taxon>Candidatus Iainarchaeales</taxon>
        <taxon>Candidatus Iainarchaeaceae</taxon>
        <taxon>Candidatus Iainarchaeum</taxon>
    </lineage>
</organism>
<dbReference type="InterPro" id="IPR029026">
    <property type="entry name" value="tRNA_m1G_MTases_N"/>
</dbReference>
<sequence length="247" mass="27385">MKARVILVEPENAGNLGAVARAMKNFRCKDLTLVNPKADALGDEAKARAMHGFPVLQKARVVDSLQEALRGVDVAVATSAKTQDRMQILRSPLPVRAFMARHRTTDSVYGFVFGCERIGLTNEQLKQCDLTLTIPADRAYPTLNLSHAVAIVLYEAALARGTRVHKGFLRKRVKEELIQKWLDLIHCGEKIRNKDYALAVFKALLARTPLERKEARLLLGVFDSVLKRVGQFPGPKAALSERPGKPP</sequence>
<accession>A0A8T4LAR6</accession>
<feature type="domain" description="tRNA/rRNA methyltransferase SpoU type" evidence="5">
    <location>
        <begin position="4"/>
        <end position="154"/>
    </location>
</feature>
<name>A0A8T4LAR6_9ARCH</name>
<dbReference type="EMBL" id="JAGVWE010000007">
    <property type="protein sequence ID" value="MBS3063787.1"/>
    <property type="molecule type" value="Genomic_DNA"/>
</dbReference>
<dbReference type="PANTHER" id="PTHR42786">
    <property type="entry name" value="TRNA/RRNA METHYLTRANSFERASE"/>
    <property type="match status" value="1"/>
</dbReference>
<keyword evidence="4" id="KW-0949">S-adenosyl-L-methionine</keyword>
<dbReference type="CDD" id="cd18093">
    <property type="entry name" value="SpoU-like_TrmJ"/>
    <property type="match status" value="1"/>
</dbReference>
<evidence type="ECO:0000259" key="5">
    <source>
        <dbReference type="Pfam" id="PF00588"/>
    </source>
</evidence>
<dbReference type="PANTHER" id="PTHR42786:SF2">
    <property type="entry name" value="TRNA (CYTIDINE_URIDINE-2'-O-)-METHYLTRANSFERASE TRMJ"/>
    <property type="match status" value="1"/>
</dbReference>
<dbReference type="GO" id="GO:0008173">
    <property type="term" value="F:RNA methyltransferase activity"/>
    <property type="evidence" value="ECO:0007669"/>
    <property type="project" value="InterPro"/>
</dbReference>
<dbReference type="Gene3D" id="3.40.1280.10">
    <property type="match status" value="1"/>
</dbReference>
<dbReference type="Pfam" id="PF00588">
    <property type="entry name" value="SpoU_methylase"/>
    <property type="match status" value="1"/>
</dbReference>
<dbReference type="InterPro" id="IPR004384">
    <property type="entry name" value="RNA_MeTrfase_TrmJ/LasT"/>
</dbReference>
<dbReference type="GO" id="GO:0002128">
    <property type="term" value="P:tRNA nucleoside ribose methylation"/>
    <property type="evidence" value="ECO:0007669"/>
    <property type="project" value="TreeGrafter"/>
</dbReference>
<evidence type="ECO:0000256" key="2">
    <source>
        <dbReference type="ARBA" id="ARBA00022603"/>
    </source>
</evidence>
<evidence type="ECO:0000313" key="6">
    <source>
        <dbReference type="EMBL" id="MBS3063787.1"/>
    </source>
</evidence>
<reference evidence="6" key="2">
    <citation type="submission" date="2021-05" db="EMBL/GenBank/DDBJ databases">
        <title>Protein family content uncovers lineage relationships and bacterial pathway maintenance mechanisms in DPANN archaea.</title>
        <authorList>
            <person name="Castelle C.J."/>
            <person name="Meheust R."/>
            <person name="Jaffe A.L."/>
            <person name="Seitz K."/>
            <person name="Gong X."/>
            <person name="Baker B.J."/>
            <person name="Banfield J.F."/>
        </authorList>
    </citation>
    <scope>NUCLEOTIDE SEQUENCE</scope>
    <source>
        <strain evidence="6">RIFCSPLOWO2_01_FULL_58_19</strain>
    </source>
</reference>
<dbReference type="Proteomes" id="UP000678237">
    <property type="component" value="Unassembled WGS sequence"/>
</dbReference>
<dbReference type="InterPro" id="IPR001537">
    <property type="entry name" value="SpoU_MeTrfase"/>
</dbReference>
<reference evidence="6" key="1">
    <citation type="submission" date="2021-03" db="EMBL/GenBank/DDBJ databases">
        <authorList>
            <person name="Jaffe A."/>
        </authorList>
    </citation>
    <scope>NUCLEOTIDE SEQUENCE</scope>
    <source>
        <strain evidence="6">RIFCSPLOWO2_01_FULL_58_19</strain>
    </source>
</reference>
<comment type="caution">
    <text evidence="6">The sequence shown here is derived from an EMBL/GenBank/DDBJ whole genome shotgun (WGS) entry which is preliminary data.</text>
</comment>
<dbReference type="NCBIfam" id="TIGR00050">
    <property type="entry name" value="rRNA_methyl_1"/>
    <property type="match status" value="1"/>
</dbReference>
<evidence type="ECO:0000256" key="1">
    <source>
        <dbReference type="ARBA" id="ARBA00007228"/>
    </source>
</evidence>
<dbReference type="SUPFAM" id="SSF75217">
    <property type="entry name" value="alpha/beta knot"/>
    <property type="match status" value="1"/>
</dbReference>
<gene>
    <name evidence="6" type="ORF">J4203_08065</name>
</gene>
<keyword evidence="2 6" id="KW-0489">Methyltransferase</keyword>
<keyword evidence="3" id="KW-0808">Transferase</keyword>
<evidence type="ECO:0000256" key="3">
    <source>
        <dbReference type="ARBA" id="ARBA00022679"/>
    </source>
</evidence>
<protein>
    <submittedName>
        <fullName evidence="6">RNA methyltransferase</fullName>
    </submittedName>
</protein>
<proteinExistence type="inferred from homology"/>
<evidence type="ECO:0000313" key="7">
    <source>
        <dbReference type="Proteomes" id="UP000678237"/>
    </source>
</evidence>
<dbReference type="GO" id="GO:0003723">
    <property type="term" value="F:RNA binding"/>
    <property type="evidence" value="ECO:0007669"/>
    <property type="project" value="InterPro"/>
</dbReference>
<comment type="similarity">
    <text evidence="1">Belongs to the class IV-like SAM-binding methyltransferase superfamily. RNA methyltransferase TrmH family.</text>
</comment>
<dbReference type="AlphaFoldDB" id="A0A8T4LAR6"/>
<evidence type="ECO:0000256" key="4">
    <source>
        <dbReference type="ARBA" id="ARBA00022691"/>
    </source>
</evidence>
<dbReference type="GO" id="GO:0005829">
    <property type="term" value="C:cytosol"/>
    <property type="evidence" value="ECO:0007669"/>
    <property type="project" value="TreeGrafter"/>
</dbReference>